<sequence>MPVRNISIIFNRTLVTDAGRYTCTVNVKNDDISSSSNIGVVNVTILVPPSKPTCRMNGSPYIGANVTLSCWSSLGQPTPYYSWIKKASTNVVFFPPAHDSLKGTLTLTNLTSEHSGTYMCTSKNGAGAAECTIAMDVTSASRVAIIVGAVVGSIVGLCCLAILITVLIYLYRRQKKEAQDEMENDIKEDAAAPKTLPWAKANGSDLNYKNGTLSSMNSNRDHKPYPPKSPSDTTSINTTTGSTAGYRPPYITDRARVTTPTPSMSSQSLPTYMAPVNGNYYTTAVPTNRSPAQKPNGVEHQAPRKDLNIPTMVTPSNLVRMGAVPVMVPAQSQAGSLV</sequence>
<dbReference type="PROSITE" id="PS50835">
    <property type="entry name" value="IG_LIKE"/>
    <property type="match status" value="1"/>
</dbReference>
<dbReference type="PANTHER" id="PTHR44549">
    <property type="entry name" value="ENDOTHELIAL CELL-SELECTIVE ADHESION MOLECULE"/>
    <property type="match status" value="1"/>
</dbReference>
<name>A0AAV2ZRI9_PYXAD</name>
<evidence type="ECO:0000256" key="2">
    <source>
        <dbReference type="SAM" id="Phobius"/>
    </source>
</evidence>
<accession>A0AAV2ZRI9</accession>
<dbReference type="Proteomes" id="UP001181693">
    <property type="component" value="Unassembled WGS sequence"/>
</dbReference>
<evidence type="ECO:0000313" key="4">
    <source>
        <dbReference type="EMBL" id="DBA16608.1"/>
    </source>
</evidence>
<dbReference type="GO" id="GO:0005886">
    <property type="term" value="C:plasma membrane"/>
    <property type="evidence" value="ECO:0007669"/>
    <property type="project" value="TreeGrafter"/>
</dbReference>
<dbReference type="SMART" id="SM00408">
    <property type="entry name" value="IGc2"/>
    <property type="match status" value="1"/>
</dbReference>
<proteinExistence type="predicted"/>
<dbReference type="Pfam" id="PF13927">
    <property type="entry name" value="Ig_3"/>
    <property type="match status" value="1"/>
</dbReference>
<organism evidence="4 5">
    <name type="scientific">Pyxicephalus adspersus</name>
    <name type="common">African bullfrog</name>
    <dbReference type="NCBI Taxonomy" id="30357"/>
    <lineage>
        <taxon>Eukaryota</taxon>
        <taxon>Metazoa</taxon>
        <taxon>Chordata</taxon>
        <taxon>Craniata</taxon>
        <taxon>Vertebrata</taxon>
        <taxon>Euteleostomi</taxon>
        <taxon>Amphibia</taxon>
        <taxon>Batrachia</taxon>
        <taxon>Anura</taxon>
        <taxon>Neobatrachia</taxon>
        <taxon>Ranoidea</taxon>
        <taxon>Pyxicephalidae</taxon>
        <taxon>Pyxicephalinae</taxon>
        <taxon>Pyxicephalus</taxon>
    </lineage>
</organism>
<dbReference type="GO" id="GO:0005912">
    <property type="term" value="C:adherens junction"/>
    <property type="evidence" value="ECO:0007669"/>
    <property type="project" value="TreeGrafter"/>
</dbReference>
<dbReference type="SUPFAM" id="SSF48726">
    <property type="entry name" value="Immunoglobulin"/>
    <property type="match status" value="1"/>
</dbReference>
<feature type="transmembrane region" description="Helical" evidence="2">
    <location>
        <begin position="143"/>
        <end position="171"/>
    </location>
</feature>
<dbReference type="AlphaFoldDB" id="A0AAV2ZRI9"/>
<gene>
    <name evidence="4" type="ORF">GDO54_003986</name>
</gene>
<dbReference type="InterPro" id="IPR036179">
    <property type="entry name" value="Ig-like_dom_sf"/>
</dbReference>
<keyword evidence="2" id="KW-0472">Membrane</keyword>
<evidence type="ECO:0000313" key="5">
    <source>
        <dbReference type="Proteomes" id="UP001181693"/>
    </source>
</evidence>
<dbReference type="SMART" id="SM00409">
    <property type="entry name" value="IG"/>
    <property type="match status" value="1"/>
</dbReference>
<dbReference type="EMBL" id="DYDO01000011">
    <property type="protein sequence ID" value="DBA16608.1"/>
    <property type="molecule type" value="Genomic_DNA"/>
</dbReference>
<dbReference type="GO" id="GO:0098632">
    <property type="term" value="F:cell-cell adhesion mediator activity"/>
    <property type="evidence" value="ECO:0007669"/>
    <property type="project" value="TreeGrafter"/>
</dbReference>
<dbReference type="InterPro" id="IPR003598">
    <property type="entry name" value="Ig_sub2"/>
</dbReference>
<dbReference type="InterPro" id="IPR007110">
    <property type="entry name" value="Ig-like_dom"/>
</dbReference>
<comment type="caution">
    <text evidence="4">The sequence shown here is derived from an EMBL/GenBank/DDBJ whole genome shotgun (WGS) entry which is preliminary data.</text>
</comment>
<keyword evidence="2" id="KW-1133">Transmembrane helix</keyword>
<dbReference type="GO" id="GO:0007156">
    <property type="term" value="P:homophilic cell adhesion via plasma membrane adhesion molecules"/>
    <property type="evidence" value="ECO:0007669"/>
    <property type="project" value="TreeGrafter"/>
</dbReference>
<dbReference type="InterPro" id="IPR013783">
    <property type="entry name" value="Ig-like_fold"/>
</dbReference>
<protein>
    <recommendedName>
        <fullName evidence="3">Ig-like domain-containing protein</fullName>
    </recommendedName>
</protein>
<feature type="region of interest" description="Disordered" evidence="1">
    <location>
        <begin position="201"/>
        <end position="249"/>
    </location>
</feature>
<feature type="compositionally biased region" description="Low complexity" evidence="1">
    <location>
        <begin position="230"/>
        <end position="243"/>
    </location>
</feature>
<dbReference type="InterPro" id="IPR042757">
    <property type="entry name" value="ESAM"/>
</dbReference>
<keyword evidence="2" id="KW-0812">Transmembrane</keyword>
<evidence type="ECO:0000259" key="3">
    <source>
        <dbReference type="PROSITE" id="PS50835"/>
    </source>
</evidence>
<dbReference type="InterPro" id="IPR003599">
    <property type="entry name" value="Ig_sub"/>
</dbReference>
<feature type="domain" description="Ig-like" evidence="3">
    <location>
        <begin position="48"/>
        <end position="138"/>
    </location>
</feature>
<dbReference type="PANTHER" id="PTHR44549:SF1">
    <property type="entry name" value="ENDOTHELIAL CELL-SELECTIVE ADHESION MOLECULE"/>
    <property type="match status" value="1"/>
</dbReference>
<keyword evidence="5" id="KW-1185">Reference proteome</keyword>
<evidence type="ECO:0000256" key="1">
    <source>
        <dbReference type="SAM" id="MobiDB-lite"/>
    </source>
</evidence>
<dbReference type="Gene3D" id="2.60.40.10">
    <property type="entry name" value="Immunoglobulins"/>
    <property type="match status" value="1"/>
</dbReference>
<reference evidence="4" key="1">
    <citation type="thesis" date="2020" institute="ProQuest LLC" country="789 East Eisenhower Parkway, Ann Arbor, MI, USA">
        <title>Comparative Genomics and Chromosome Evolution.</title>
        <authorList>
            <person name="Mudd A.B."/>
        </authorList>
    </citation>
    <scope>NUCLEOTIDE SEQUENCE</scope>
    <source>
        <strain evidence="4">1538</strain>
        <tissue evidence="4">Blood</tissue>
    </source>
</reference>
<feature type="compositionally biased region" description="Polar residues" evidence="1">
    <location>
        <begin position="204"/>
        <end position="218"/>
    </location>
</feature>